<organism evidence="3 4">
    <name type="scientific">Argiope bruennichi</name>
    <name type="common">Wasp spider</name>
    <name type="synonym">Aranea bruennichi</name>
    <dbReference type="NCBI Taxonomy" id="94029"/>
    <lineage>
        <taxon>Eukaryota</taxon>
        <taxon>Metazoa</taxon>
        <taxon>Ecdysozoa</taxon>
        <taxon>Arthropoda</taxon>
        <taxon>Chelicerata</taxon>
        <taxon>Arachnida</taxon>
        <taxon>Araneae</taxon>
        <taxon>Araneomorphae</taxon>
        <taxon>Entelegynae</taxon>
        <taxon>Araneoidea</taxon>
        <taxon>Araneidae</taxon>
        <taxon>Argiope</taxon>
    </lineage>
</organism>
<dbReference type="EMBL" id="JABXBU010002228">
    <property type="protein sequence ID" value="KAF8771301.1"/>
    <property type="molecule type" value="Genomic_DNA"/>
</dbReference>
<keyword evidence="4" id="KW-1185">Reference proteome</keyword>
<reference evidence="3" key="2">
    <citation type="submission" date="2020-06" db="EMBL/GenBank/DDBJ databases">
        <authorList>
            <person name="Sheffer M."/>
        </authorList>
    </citation>
    <scope>NUCLEOTIDE SEQUENCE</scope>
</reference>
<dbReference type="SMART" id="SM00225">
    <property type="entry name" value="BTB"/>
    <property type="match status" value="1"/>
</dbReference>
<dbReference type="Gene3D" id="3.30.710.10">
    <property type="entry name" value="Potassium Channel Kv1.1, Chain A"/>
    <property type="match status" value="1"/>
</dbReference>
<dbReference type="SUPFAM" id="SSF54695">
    <property type="entry name" value="POZ domain"/>
    <property type="match status" value="1"/>
</dbReference>
<dbReference type="PROSITE" id="PS50144">
    <property type="entry name" value="MATH"/>
    <property type="match status" value="1"/>
</dbReference>
<comment type="caution">
    <text evidence="3">The sequence shown here is derived from an EMBL/GenBank/DDBJ whole genome shotgun (WGS) entry which is preliminary data.</text>
</comment>
<sequence>MATEVDTKREEFILEWKIKNFNYCWQKKGDYLRSPSFVSDALEGTKWNLVLFPRGRTDGNYISLNLRRDLNCNGPNIRISIEIELSSVSWVTFKSDHTMRSSATFSKGSGFGFPRFQKRKDIFMLNKDIFLPEDTLIICCKMWRSDSKSPMIERYLATTHITVGRMKFLWTIEKFSDLQPDEENTFCVTSASDEKIIMFYVLTMTGGQIFDEILQIKLTSPLPNRYMTLLFTKEALLEKKSHYLPNDVLTLQCECAYSTENSSEEIEKIYPGCVDVITPTLTSSLYSGDNCSESFAALKENLQHLYNDGFLSDVNLNTNSGTFPAHKIILSARSPVFKAMFTNNMKEKSSKIVDIKDLDDDTVHRMLLYIYTAKVEDLCWESAFQLYMAADKYEILSLKTKCSAHLATNLTPNNACDVLILSDLHQDEKLKSAVQNYILKNDKVIINSEKWERLMETNSKLAANTLCLKYK</sequence>
<dbReference type="Gene3D" id="2.60.210.10">
    <property type="entry name" value="Apoptosis, Tumor Necrosis Factor Receptor Associated Protein 2, Chain A"/>
    <property type="match status" value="1"/>
</dbReference>
<dbReference type="Proteomes" id="UP000807504">
    <property type="component" value="Unassembled WGS sequence"/>
</dbReference>
<dbReference type="PANTHER" id="PTHR24413">
    <property type="entry name" value="SPECKLE-TYPE POZ PROTEIN"/>
    <property type="match status" value="1"/>
</dbReference>
<dbReference type="FunFam" id="3.30.710.10:FF:000159">
    <property type="entry name" value="Speckle-type POZ protein B"/>
    <property type="match status" value="1"/>
</dbReference>
<evidence type="ECO:0000259" key="2">
    <source>
        <dbReference type="PROSITE" id="PS50144"/>
    </source>
</evidence>
<dbReference type="Gene3D" id="1.25.40.420">
    <property type="match status" value="1"/>
</dbReference>
<dbReference type="GO" id="GO:0030163">
    <property type="term" value="P:protein catabolic process"/>
    <property type="evidence" value="ECO:0007669"/>
    <property type="project" value="UniProtKB-ARBA"/>
</dbReference>
<dbReference type="InterPro" id="IPR011333">
    <property type="entry name" value="SKP1/BTB/POZ_sf"/>
</dbReference>
<dbReference type="Pfam" id="PF00651">
    <property type="entry name" value="BTB"/>
    <property type="match status" value="1"/>
</dbReference>
<proteinExistence type="predicted"/>
<feature type="domain" description="BTB" evidence="1">
    <location>
        <begin position="312"/>
        <end position="376"/>
    </location>
</feature>
<evidence type="ECO:0000313" key="4">
    <source>
        <dbReference type="Proteomes" id="UP000807504"/>
    </source>
</evidence>
<dbReference type="Pfam" id="PF22486">
    <property type="entry name" value="MATH_2"/>
    <property type="match status" value="1"/>
</dbReference>
<dbReference type="InterPro" id="IPR002083">
    <property type="entry name" value="MATH/TRAF_dom"/>
</dbReference>
<accession>A0A8T0EEJ6</accession>
<reference evidence="3" key="1">
    <citation type="journal article" date="2020" name="bioRxiv">
        <title>Chromosome-level reference genome of the European wasp spider Argiope bruennichi: a resource for studies on range expansion and evolutionary adaptation.</title>
        <authorList>
            <person name="Sheffer M.M."/>
            <person name="Hoppe A."/>
            <person name="Krehenwinkel H."/>
            <person name="Uhl G."/>
            <person name="Kuss A.W."/>
            <person name="Jensen L."/>
            <person name="Jensen C."/>
            <person name="Gillespie R.G."/>
            <person name="Hoff K.J."/>
            <person name="Prost S."/>
        </authorList>
    </citation>
    <scope>NUCLEOTIDE SEQUENCE</scope>
</reference>
<protein>
    <submittedName>
        <fullName evidence="3">TD and POZ domain-containing protein 5</fullName>
    </submittedName>
</protein>
<dbReference type="SUPFAM" id="SSF49599">
    <property type="entry name" value="TRAF domain-like"/>
    <property type="match status" value="1"/>
</dbReference>
<dbReference type="CDD" id="cd00121">
    <property type="entry name" value="MATH"/>
    <property type="match status" value="1"/>
</dbReference>
<dbReference type="AlphaFoldDB" id="A0A8T0EEJ6"/>
<name>A0A8T0EEJ6_ARGBR</name>
<gene>
    <name evidence="3" type="ORF">HNY73_018740</name>
</gene>
<dbReference type="InterPro" id="IPR000210">
    <property type="entry name" value="BTB/POZ_dom"/>
</dbReference>
<evidence type="ECO:0000313" key="3">
    <source>
        <dbReference type="EMBL" id="KAF8771301.1"/>
    </source>
</evidence>
<evidence type="ECO:0000259" key="1">
    <source>
        <dbReference type="PROSITE" id="PS50097"/>
    </source>
</evidence>
<dbReference type="PROSITE" id="PS50097">
    <property type="entry name" value="BTB"/>
    <property type="match status" value="1"/>
</dbReference>
<feature type="domain" description="MATH" evidence="2">
    <location>
        <begin position="11"/>
        <end position="142"/>
    </location>
</feature>
<dbReference type="InterPro" id="IPR008974">
    <property type="entry name" value="TRAF-like"/>
</dbReference>